<proteinExistence type="predicted"/>
<dbReference type="Pfam" id="PF13637">
    <property type="entry name" value="Ank_4"/>
    <property type="match status" value="1"/>
</dbReference>
<evidence type="ECO:0000313" key="2">
    <source>
        <dbReference type="EMBL" id="XBH01306.1"/>
    </source>
</evidence>
<feature type="transmembrane region" description="Helical" evidence="1">
    <location>
        <begin position="6"/>
        <end position="28"/>
    </location>
</feature>
<protein>
    <submittedName>
        <fullName evidence="2">Ankyrin repeat domain-containing protein</fullName>
    </submittedName>
</protein>
<accession>A0AAU7C954</accession>
<keyword evidence="1" id="KW-0812">Transmembrane</keyword>
<organism evidence="2">
    <name type="scientific">Singulisphaera sp. Ch08</name>
    <dbReference type="NCBI Taxonomy" id="3120278"/>
    <lineage>
        <taxon>Bacteria</taxon>
        <taxon>Pseudomonadati</taxon>
        <taxon>Planctomycetota</taxon>
        <taxon>Planctomycetia</taxon>
        <taxon>Isosphaerales</taxon>
        <taxon>Isosphaeraceae</taxon>
        <taxon>Singulisphaera</taxon>
    </lineage>
</organism>
<dbReference type="InterPro" id="IPR036770">
    <property type="entry name" value="Ankyrin_rpt-contain_sf"/>
</dbReference>
<evidence type="ECO:0000256" key="1">
    <source>
        <dbReference type="SAM" id="Phobius"/>
    </source>
</evidence>
<dbReference type="EMBL" id="CP155447">
    <property type="protein sequence ID" value="XBH01306.1"/>
    <property type="molecule type" value="Genomic_DNA"/>
</dbReference>
<reference evidence="2" key="1">
    <citation type="submission" date="2024-05" db="EMBL/GenBank/DDBJ databases">
        <title>Planctomycetes of the genus Singulisphaera possess chitinolytic capabilities.</title>
        <authorList>
            <person name="Ivanova A."/>
        </authorList>
    </citation>
    <scope>NUCLEOTIDE SEQUENCE</scope>
    <source>
        <strain evidence="2">Ch08T</strain>
    </source>
</reference>
<dbReference type="Gene3D" id="1.25.40.20">
    <property type="entry name" value="Ankyrin repeat-containing domain"/>
    <property type="match status" value="1"/>
</dbReference>
<sequence length="120" mass="12867">MDFGGFILFALLAVGLLVGSLLLVAAFFTRSPRRWHGLGLWLGGVMLLVVFGRHLYQAYWLDESLYMAAARGDTAQVEILLSAGASPNATWEDGNSALSSARSHGHKAVVIILEHAGATQ</sequence>
<feature type="transmembrane region" description="Helical" evidence="1">
    <location>
        <begin position="35"/>
        <end position="56"/>
    </location>
</feature>
<gene>
    <name evidence="2" type="ORF">V5E97_23455</name>
</gene>
<dbReference type="RefSeq" id="WP_406694002.1">
    <property type="nucleotide sequence ID" value="NZ_CP155447.1"/>
</dbReference>
<dbReference type="SUPFAM" id="SSF48403">
    <property type="entry name" value="Ankyrin repeat"/>
    <property type="match status" value="1"/>
</dbReference>
<keyword evidence="1" id="KW-0472">Membrane</keyword>
<dbReference type="InterPro" id="IPR002110">
    <property type="entry name" value="Ankyrin_rpt"/>
</dbReference>
<name>A0AAU7C954_9BACT</name>
<dbReference type="AlphaFoldDB" id="A0AAU7C954"/>
<keyword evidence="1" id="KW-1133">Transmembrane helix</keyword>